<comment type="caution">
    <text evidence="1">The sequence shown here is derived from an EMBL/GenBank/DDBJ whole genome shotgun (WGS) entry which is preliminary data.</text>
</comment>
<accession>A0A4R8W311</accession>
<proteinExistence type="predicted"/>
<protein>
    <submittedName>
        <fullName evidence="1">Uncharacterized protein</fullName>
    </submittedName>
</protein>
<dbReference type="AlphaFoldDB" id="A0A4R8W311"/>
<dbReference type="RefSeq" id="WP_134453878.1">
    <property type="nucleotide sequence ID" value="NZ_SOFL01000034.1"/>
</dbReference>
<evidence type="ECO:0000313" key="1">
    <source>
        <dbReference type="EMBL" id="TFC01514.1"/>
    </source>
</evidence>
<evidence type="ECO:0000313" key="2">
    <source>
        <dbReference type="Proteomes" id="UP000297907"/>
    </source>
</evidence>
<sequence length="82" mass="8838">MAIDISEFSVSELRRVEDGSAILLALADLLESKGALVYADQVRNDAHAVQLLTQDHPSAADPAGIASFAVPEHRSEILNKLR</sequence>
<keyword evidence="2" id="KW-1185">Reference proteome</keyword>
<gene>
    <name evidence="1" type="ORF">E3O42_10400</name>
</gene>
<name>A0A4R8W311_9MICO</name>
<dbReference type="Proteomes" id="UP000297907">
    <property type="component" value="Unassembled WGS sequence"/>
</dbReference>
<dbReference type="EMBL" id="SOFL01000034">
    <property type="protein sequence ID" value="TFC01514.1"/>
    <property type="molecule type" value="Genomic_DNA"/>
</dbReference>
<organism evidence="1 2">
    <name type="scientific">Cryobacterium adonitolivorans</name>
    <dbReference type="NCBI Taxonomy" id="1259189"/>
    <lineage>
        <taxon>Bacteria</taxon>
        <taxon>Bacillati</taxon>
        <taxon>Actinomycetota</taxon>
        <taxon>Actinomycetes</taxon>
        <taxon>Micrococcales</taxon>
        <taxon>Microbacteriaceae</taxon>
        <taxon>Cryobacterium</taxon>
    </lineage>
</organism>
<reference evidence="1 2" key="1">
    <citation type="submission" date="2019-03" db="EMBL/GenBank/DDBJ databases">
        <title>Genomics of glacier-inhabiting Cryobacterium strains.</title>
        <authorList>
            <person name="Liu Q."/>
            <person name="Xin Y.-H."/>
        </authorList>
    </citation>
    <scope>NUCLEOTIDE SEQUENCE [LARGE SCALE GENOMIC DNA]</scope>
    <source>
        <strain evidence="1 2">RHLS22-1</strain>
    </source>
</reference>
<dbReference type="OrthoDB" id="9978398at2"/>